<dbReference type="Pfam" id="PF03556">
    <property type="entry name" value="Cullin_binding"/>
    <property type="match status" value="1"/>
</dbReference>
<dbReference type="GeneID" id="19199383"/>
<evidence type="ECO:0000313" key="4">
    <source>
        <dbReference type="Proteomes" id="UP000053558"/>
    </source>
</evidence>
<dbReference type="OrthoDB" id="27198at2759"/>
<dbReference type="GO" id="GO:0032182">
    <property type="term" value="F:ubiquitin-like protein binding"/>
    <property type="evidence" value="ECO:0007669"/>
    <property type="project" value="TreeGrafter"/>
</dbReference>
<gene>
    <name evidence="3" type="ORF">CONPUDRAFT_118339</name>
</gene>
<dbReference type="EMBL" id="JH711574">
    <property type="protein sequence ID" value="EIW85460.1"/>
    <property type="molecule type" value="Genomic_DNA"/>
</dbReference>
<accession>A0A5M3N246</accession>
<dbReference type="InterPro" id="IPR014764">
    <property type="entry name" value="DCN-prot"/>
</dbReference>
<protein>
    <recommendedName>
        <fullName evidence="1">Defective in cullin neddylation protein</fullName>
    </recommendedName>
</protein>
<evidence type="ECO:0000313" key="3">
    <source>
        <dbReference type="EMBL" id="EIW85460.1"/>
    </source>
</evidence>
<dbReference type="AlphaFoldDB" id="A0A5M3N246"/>
<evidence type="ECO:0000256" key="1">
    <source>
        <dbReference type="RuleBase" id="RU410713"/>
    </source>
</evidence>
<comment type="function">
    <text evidence="1">Neddylation of cullins play an essential role in the regulation of SCF-type complexes activity.</text>
</comment>
<sequence>MGKIKQDEWTEGTSALQISSLPVLGHALRDLENLLVRDAEPIKTASNAAPSKKRTSATAGAAQKDPYNRSRYFGYAEDKNAAFSELYQFCFVLAKPPQSRNIEMETAIAFWSVLLAPSFSIVSEMIEFLNAKSSYKAANKDLWSMMLEFCRTVDPSLDNYEADGAWPTVLDDFVAWKKAGGSQAQAS</sequence>
<dbReference type="GO" id="GO:0000151">
    <property type="term" value="C:ubiquitin ligase complex"/>
    <property type="evidence" value="ECO:0007669"/>
    <property type="project" value="TreeGrafter"/>
</dbReference>
<feature type="domain" description="DCUN1" evidence="2">
    <location>
        <begin position="1"/>
        <end position="178"/>
    </location>
</feature>
<reference evidence="4" key="1">
    <citation type="journal article" date="2012" name="Science">
        <title>The Paleozoic origin of enzymatic lignin decomposition reconstructed from 31 fungal genomes.</title>
        <authorList>
            <person name="Floudas D."/>
            <person name="Binder M."/>
            <person name="Riley R."/>
            <person name="Barry K."/>
            <person name="Blanchette R.A."/>
            <person name="Henrissat B."/>
            <person name="Martinez A.T."/>
            <person name="Otillar R."/>
            <person name="Spatafora J.W."/>
            <person name="Yadav J.S."/>
            <person name="Aerts A."/>
            <person name="Benoit I."/>
            <person name="Boyd A."/>
            <person name="Carlson A."/>
            <person name="Copeland A."/>
            <person name="Coutinho P.M."/>
            <person name="de Vries R.P."/>
            <person name="Ferreira P."/>
            <person name="Findley K."/>
            <person name="Foster B."/>
            <person name="Gaskell J."/>
            <person name="Glotzer D."/>
            <person name="Gorecki P."/>
            <person name="Heitman J."/>
            <person name="Hesse C."/>
            <person name="Hori C."/>
            <person name="Igarashi K."/>
            <person name="Jurgens J.A."/>
            <person name="Kallen N."/>
            <person name="Kersten P."/>
            <person name="Kohler A."/>
            <person name="Kuees U."/>
            <person name="Kumar T.K.A."/>
            <person name="Kuo A."/>
            <person name="LaButti K."/>
            <person name="Larrondo L.F."/>
            <person name="Lindquist E."/>
            <person name="Ling A."/>
            <person name="Lombard V."/>
            <person name="Lucas S."/>
            <person name="Lundell T."/>
            <person name="Martin R."/>
            <person name="McLaughlin D.J."/>
            <person name="Morgenstern I."/>
            <person name="Morin E."/>
            <person name="Murat C."/>
            <person name="Nagy L.G."/>
            <person name="Nolan M."/>
            <person name="Ohm R.A."/>
            <person name="Patyshakuliyeva A."/>
            <person name="Rokas A."/>
            <person name="Ruiz-Duenas F.J."/>
            <person name="Sabat G."/>
            <person name="Salamov A."/>
            <person name="Samejima M."/>
            <person name="Schmutz J."/>
            <person name="Slot J.C."/>
            <person name="St John F."/>
            <person name="Stenlid J."/>
            <person name="Sun H."/>
            <person name="Sun S."/>
            <person name="Syed K."/>
            <person name="Tsang A."/>
            <person name="Wiebenga A."/>
            <person name="Young D."/>
            <person name="Pisabarro A."/>
            <person name="Eastwood D.C."/>
            <person name="Martin F."/>
            <person name="Cullen D."/>
            <person name="Grigoriev I.V."/>
            <person name="Hibbett D.S."/>
        </authorList>
    </citation>
    <scope>NUCLEOTIDE SEQUENCE [LARGE SCALE GENOMIC DNA]</scope>
    <source>
        <strain evidence="4">RWD-64-598 SS2</strain>
    </source>
</reference>
<dbReference type="Proteomes" id="UP000053558">
    <property type="component" value="Unassembled WGS sequence"/>
</dbReference>
<evidence type="ECO:0000259" key="2">
    <source>
        <dbReference type="PROSITE" id="PS51229"/>
    </source>
</evidence>
<dbReference type="PROSITE" id="PS51229">
    <property type="entry name" value="DCUN1"/>
    <property type="match status" value="1"/>
</dbReference>
<organism evidence="3 4">
    <name type="scientific">Coniophora puteana (strain RWD-64-598)</name>
    <name type="common">Brown rot fungus</name>
    <dbReference type="NCBI Taxonomy" id="741705"/>
    <lineage>
        <taxon>Eukaryota</taxon>
        <taxon>Fungi</taxon>
        <taxon>Dikarya</taxon>
        <taxon>Basidiomycota</taxon>
        <taxon>Agaricomycotina</taxon>
        <taxon>Agaricomycetes</taxon>
        <taxon>Agaricomycetidae</taxon>
        <taxon>Boletales</taxon>
        <taxon>Coniophorineae</taxon>
        <taxon>Coniophoraceae</taxon>
        <taxon>Coniophora</taxon>
    </lineage>
</organism>
<dbReference type="KEGG" id="cput:CONPUDRAFT_118339"/>
<dbReference type="GO" id="GO:0045116">
    <property type="term" value="P:protein neddylation"/>
    <property type="evidence" value="ECO:0007669"/>
    <property type="project" value="TreeGrafter"/>
</dbReference>
<dbReference type="InterPro" id="IPR005176">
    <property type="entry name" value="PONY_dom"/>
</dbReference>
<dbReference type="GO" id="GO:0097602">
    <property type="term" value="F:cullin family protein binding"/>
    <property type="evidence" value="ECO:0007669"/>
    <property type="project" value="TreeGrafter"/>
</dbReference>
<dbReference type="PANTHER" id="PTHR12281">
    <property type="entry name" value="RP42 RELATED"/>
    <property type="match status" value="1"/>
</dbReference>
<dbReference type="OMA" id="QSRNIEM"/>
<comment type="caution">
    <text evidence="3">The sequence shown here is derived from an EMBL/GenBank/DDBJ whole genome shotgun (WGS) entry which is preliminary data.</text>
</comment>
<dbReference type="RefSeq" id="XP_007764942.1">
    <property type="nucleotide sequence ID" value="XM_007766752.1"/>
</dbReference>
<name>A0A5M3N246_CONPW</name>
<dbReference type="GO" id="GO:0031624">
    <property type="term" value="F:ubiquitin conjugating enzyme binding"/>
    <property type="evidence" value="ECO:0007669"/>
    <property type="project" value="TreeGrafter"/>
</dbReference>
<dbReference type="GO" id="GO:0005886">
    <property type="term" value="C:plasma membrane"/>
    <property type="evidence" value="ECO:0007669"/>
    <property type="project" value="UniProtKB-ARBA"/>
</dbReference>
<dbReference type="Gene3D" id="1.10.238.200">
    <property type="entry name" value="Cullin, PONY binding domain"/>
    <property type="match status" value="1"/>
</dbReference>
<dbReference type="InterPro" id="IPR042460">
    <property type="entry name" value="DCN1-like_PONY"/>
</dbReference>
<dbReference type="FunFam" id="1.10.238.200:FF:000003">
    <property type="entry name" value="DCN1-like protein 3"/>
    <property type="match status" value="1"/>
</dbReference>
<proteinExistence type="predicted"/>
<keyword evidence="4" id="KW-1185">Reference proteome</keyword>